<evidence type="ECO:0000313" key="11">
    <source>
        <dbReference type="Proteomes" id="UP000254572"/>
    </source>
</evidence>
<dbReference type="PRINTS" id="PR00101">
    <property type="entry name" value="ATCASE"/>
</dbReference>
<feature type="binding site" evidence="7">
    <location>
        <position position="58"/>
    </location>
    <ligand>
        <name>carbamoyl phosphate</name>
        <dbReference type="ChEBI" id="CHEBI:58228"/>
    </ligand>
</feature>
<comment type="subunit">
    <text evidence="7">Heterododecamer (2C3:3R2) of six catalytic PyrB chains organized as two trimers (C3), and six regulatory PyrI chains organized as three dimers (R2).</text>
</comment>
<feature type="binding site" evidence="7">
    <location>
        <position position="86"/>
    </location>
    <ligand>
        <name>L-aspartate</name>
        <dbReference type="ChEBI" id="CHEBI:29991"/>
    </ligand>
</feature>
<evidence type="ECO:0000259" key="9">
    <source>
        <dbReference type="Pfam" id="PF02729"/>
    </source>
</evidence>
<accession>A0A381E1G3</accession>
<comment type="catalytic activity">
    <reaction evidence="6 7">
        <text>carbamoyl phosphate + L-aspartate = N-carbamoyl-L-aspartate + phosphate + H(+)</text>
        <dbReference type="Rhea" id="RHEA:20013"/>
        <dbReference type="ChEBI" id="CHEBI:15378"/>
        <dbReference type="ChEBI" id="CHEBI:29991"/>
        <dbReference type="ChEBI" id="CHEBI:32814"/>
        <dbReference type="ChEBI" id="CHEBI:43474"/>
        <dbReference type="ChEBI" id="CHEBI:58228"/>
        <dbReference type="EC" id="2.1.3.2"/>
    </reaction>
</comment>
<reference evidence="10 11" key="1">
    <citation type="submission" date="2018-06" db="EMBL/GenBank/DDBJ databases">
        <authorList>
            <consortium name="Pathogen Informatics"/>
            <person name="Doyle S."/>
        </authorList>
    </citation>
    <scope>NUCLEOTIDE SEQUENCE [LARGE SCALE GENOMIC DNA]</scope>
    <source>
        <strain evidence="10 11">NCTC13294</strain>
    </source>
</reference>
<name>A0A381E1G3_9GAMM</name>
<dbReference type="InterPro" id="IPR006131">
    <property type="entry name" value="Asp_carbamoyltransf_Asp/Orn-bd"/>
</dbReference>
<dbReference type="NCBIfam" id="NF002032">
    <property type="entry name" value="PRK00856.1"/>
    <property type="match status" value="1"/>
</dbReference>
<feature type="binding site" evidence="7">
    <location>
        <position position="274"/>
    </location>
    <ligand>
        <name>carbamoyl phosphate</name>
        <dbReference type="ChEBI" id="CHEBI:58228"/>
    </ligand>
</feature>
<feature type="binding site" evidence="7">
    <location>
        <position position="107"/>
    </location>
    <ligand>
        <name>carbamoyl phosphate</name>
        <dbReference type="ChEBI" id="CHEBI:58228"/>
    </ligand>
</feature>
<evidence type="ECO:0000256" key="1">
    <source>
        <dbReference type="ARBA" id="ARBA00004852"/>
    </source>
</evidence>
<evidence type="ECO:0000256" key="6">
    <source>
        <dbReference type="ARBA" id="ARBA00048859"/>
    </source>
</evidence>
<sequence>MSLAGRHILSIDQFTRPDLEALLAVAQTLEPVARRQYRCNVLDGAVMANLFFEASTRTRISFHTAFSRLGGRVCDTTGFTFSSISKGESLEDTARVIAGYADAIVMRHPETGSVAQFAKGLRVPVINAGDGTGEHPSQALLDYYTISSEFARLGKTIDGMTIAMVGDLKHGRTIHSLCRLLRLFRNITFHFVAPPALAAPQELLDSLKTAGHHVREFDSIASGLPGADVVYATRIQRERIEGGEEMEGYSEDYRINHTAITEYAPKDIIIMHPLPRDSRPGAFDLATDLDTLPNLAIFRQADNGVTMRMAMFAMALDVHKDIDRHFHKWEGYRPRRYSDSDADFYQFD</sequence>
<evidence type="ECO:0000313" key="10">
    <source>
        <dbReference type="EMBL" id="SUX19662.1"/>
    </source>
</evidence>
<dbReference type="Proteomes" id="UP000254572">
    <property type="component" value="Unassembled WGS sequence"/>
</dbReference>
<dbReference type="Gene3D" id="3.40.50.1370">
    <property type="entry name" value="Aspartate/ornithine carbamoyltransferase"/>
    <property type="match status" value="2"/>
</dbReference>
<keyword evidence="11" id="KW-1185">Reference proteome</keyword>
<comment type="similarity">
    <text evidence="2 7">Belongs to the aspartate/ornithine carbamoyltransferase superfamily. ATCase family.</text>
</comment>
<dbReference type="GO" id="GO:0006207">
    <property type="term" value="P:'de novo' pyrimidine nucleobase biosynthetic process"/>
    <property type="evidence" value="ECO:0007669"/>
    <property type="project" value="InterPro"/>
</dbReference>
<dbReference type="AlphaFoldDB" id="A0A381E1G3"/>
<feature type="binding site" evidence="7">
    <location>
        <position position="234"/>
    </location>
    <ligand>
        <name>L-aspartate</name>
        <dbReference type="ChEBI" id="CHEBI:29991"/>
    </ligand>
</feature>
<dbReference type="OrthoDB" id="9774690at2"/>
<dbReference type="HAMAP" id="MF_00001">
    <property type="entry name" value="Asp_carb_tr"/>
    <property type="match status" value="1"/>
</dbReference>
<organism evidence="10 11">
    <name type="scientific">Cardiobacterium valvarum</name>
    <dbReference type="NCBI Taxonomy" id="194702"/>
    <lineage>
        <taxon>Bacteria</taxon>
        <taxon>Pseudomonadati</taxon>
        <taxon>Pseudomonadota</taxon>
        <taxon>Gammaproteobacteria</taxon>
        <taxon>Cardiobacteriales</taxon>
        <taxon>Cardiobacteriaceae</taxon>
        <taxon>Cardiobacterium</taxon>
    </lineage>
</organism>
<dbReference type="GO" id="GO:0016597">
    <property type="term" value="F:amino acid binding"/>
    <property type="evidence" value="ECO:0007669"/>
    <property type="project" value="InterPro"/>
</dbReference>
<dbReference type="SUPFAM" id="SSF53671">
    <property type="entry name" value="Aspartate/ornithine carbamoyltransferase"/>
    <property type="match status" value="1"/>
</dbReference>
<dbReference type="PANTHER" id="PTHR45753">
    <property type="entry name" value="ORNITHINE CARBAMOYLTRANSFERASE, MITOCHONDRIAL"/>
    <property type="match status" value="1"/>
</dbReference>
<evidence type="ECO:0000256" key="3">
    <source>
        <dbReference type="ARBA" id="ARBA00022679"/>
    </source>
</evidence>
<keyword evidence="3 7" id="KW-0808">Transferase</keyword>
<protein>
    <recommendedName>
        <fullName evidence="7">Aspartate carbamoyltransferase</fullName>
        <ecNumber evidence="7">2.1.3.2</ecNumber>
    </recommendedName>
    <alternativeName>
        <fullName evidence="7">Aspartate transcarbamylase</fullName>
        <shortName evidence="7">ATCase</shortName>
    </alternativeName>
</protein>
<feature type="binding site" evidence="7">
    <location>
        <position position="57"/>
    </location>
    <ligand>
        <name>carbamoyl phosphate</name>
        <dbReference type="ChEBI" id="CHEBI:58228"/>
    </ligand>
</feature>
<dbReference type="GO" id="GO:0044205">
    <property type="term" value="P:'de novo' UMP biosynthetic process"/>
    <property type="evidence" value="ECO:0007669"/>
    <property type="project" value="UniProtKB-UniRule"/>
</dbReference>
<feature type="binding site" evidence="7">
    <location>
        <position position="172"/>
    </location>
    <ligand>
        <name>L-aspartate</name>
        <dbReference type="ChEBI" id="CHEBI:29991"/>
    </ligand>
</feature>
<dbReference type="GO" id="GO:0005829">
    <property type="term" value="C:cytosol"/>
    <property type="evidence" value="ECO:0007669"/>
    <property type="project" value="TreeGrafter"/>
</dbReference>
<evidence type="ECO:0000256" key="2">
    <source>
        <dbReference type="ARBA" id="ARBA00008896"/>
    </source>
</evidence>
<dbReference type="RefSeq" id="WP_006986104.1">
    <property type="nucleotide sequence ID" value="NZ_CABMOK010000121.1"/>
</dbReference>
<dbReference type="EC" id="2.1.3.2" evidence="7"/>
<evidence type="ECO:0000256" key="7">
    <source>
        <dbReference type="HAMAP-Rule" id="MF_00001"/>
    </source>
</evidence>
<dbReference type="EMBL" id="UFUW01000001">
    <property type="protein sequence ID" value="SUX19662.1"/>
    <property type="molecule type" value="Genomic_DNA"/>
</dbReference>
<dbReference type="PANTHER" id="PTHR45753:SF6">
    <property type="entry name" value="ASPARTATE CARBAMOYLTRANSFERASE"/>
    <property type="match status" value="1"/>
</dbReference>
<dbReference type="PROSITE" id="PS00097">
    <property type="entry name" value="CARBAMOYLTRANSFERASE"/>
    <property type="match status" value="1"/>
</dbReference>
<feature type="domain" description="Aspartate/ornithine carbamoyltransferase Asp/Orn-binding" evidence="8">
    <location>
        <begin position="158"/>
        <end position="314"/>
    </location>
</feature>
<feature type="binding site" evidence="7">
    <location>
        <position position="135"/>
    </location>
    <ligand>
        <name>carbamoyl phosphate</name>
        <dbReference type="ChEBI" id="CHEBI:58228"/>
    </ligand>
</feature>
<dbReference type="NCBIfam" id="TIGR00670">
    <property type="entry name" value="asp_carb_tr"/>
    <property type="match status" value="1"/>
</dbReference>
<gene>
    <name evidence="10" type="primary">pyrB_1</name>
    <name evidence="7" type="synonym">pyrB</name>
    <name evidence="10" type="ORF">NCTC13294_00568</name>
</gene>
<feature type="binding site" evidence="7">
    <location>
        <position position="138"/>
    </location>
    <ligand>
        <name>carbamoyl phosphate</name>
        <dbReference type="ChEBI" id="CHEBI:58228"/>
    </ligand>
</feature>
<evidence type="ECO:0000256" key="4">
    <source>
        <dbReference type="ARBA" id="ARBA00022975"/>
    </source>
</evidence>
<dbReference type="InterPro" id="IPR002082">
    <property type="entry name" value="Asp_carbamoyltransf"/>
</dbReference>
<dbReference type="InterPro" id="IPR036901">
    <property type="entry name" value="Asp/Orn_carbamoylTrfase_sf"/>
</dbReference>
<dbReference type="GO" id="GO:0004070">
    <property type="term" value="F:aspartate carbamoyltransferase activity"/>
    <property type="evidence" value="ECO:0007669"/>
    <property type="project" value="UniProtKB-UniRule"/>
</dbReference>
<dbReference type="Pfam" id="PF00185">
    <property type="entry name" value="OTCace"/>
    <property type="match status" value="1"/>
</dbReference>
<dbReference type="PRINTS" id="PR00100">
    <property type="entry name" value="AOTCASE"/>
</dbReference>
<comment type="function">
    <text evidence="5 7">Catalyzes the condensation of carbamoyl phosphate and aspartate to form carbamoyl aspartate and inorganic phosphate, the committed step in the de novo pyrimidine nucleotide biosynthesis pathway.</text>
</comment>
<evidence type="ECO:0000259" key="8">
    <source>
        <dbReference type="Pfam" id="PF00185"/>
    </source>
</evidence>
<dbReference type="InterPro" id="IPR006130">
    <property type="entry name" value="Asp/Orn_carbamoylTrfase"/>
</dbReference>
<dbReference type="GO" id="GO:0006520">
    <property type="term" value="P:amino acid metabolic process"/>
    <property type="evidence" value="ECO:0007669"/>
    <property type="project" value="InterPro"/>
</dbReference>
<feature type="binding site" evidence="7">
    <location>
        <position position="275"/>
    </location>
    <ligand>
        <name>carbamoyl phosphate</name>
        <dbReference type="ChEBI" id="CHEBI:58228"/>
    </ligand>
</feature>
<proteinExistence type="inferred from homology"/>
<comment type="pathway">
    <text evidence="1 7">Pyrimidine metabolism; UMP biosynthesis via de novo pathway; (S)-dihydroorotate from bicarbonate: step 2/3.</text>
</comment>
<evidence type="ECO:0000256" key="5">
    <source>
        <dbReference type="ARBA" id="ARBA00043884"/>
    </source>
</evidence>
<dbReference type="UniPathway" id="UPA00070">
    <property type="reaction ID" value="UER00116"/>
</dbReference>
<dbReference type="InterPro" id="IPR006132">
    <property type="entry name" value="Asp/Orn_carbamoyltranf_P-bd"/>
</dbReference>
<dbReference type="Pfam" id="PF02729">
    <property type="entry name" value="OTCace_N"/>
    <property type="match status" value="1"/>
</dbReference>
<feature type="domain" description="Aspartate/ornithine carbamoyltransferase carbamoyl-P binding" evidence="9">
    <location>
        <begin position="6"/>
        <end position="147"/>
    </location>
</feature>
<keyword evidence="4 7" id="KW-0665">Pyrimidine biosynthesis</keyword>